<dbReference type="SUPFAM" id="SSF49265">
    <property type="entry name" value="Fibronectin type III"/>
    <property type="match status" value="1"/>
</dbReference>
<proteinExistence type="predicted"/>
<evidence type="ECO:0000313" key="2">
    <source>
        <dbReference type="EMBL" id="SNR84424.1"/>
    </source>
</evidence>
<evidence type="ECO:0000313" key="3">
    <source>
        <dbReference type="Proteomes" id="UP000198412"/>
    </source>
</evidence>
<gene>
    <name evidence="2" type="ORF">SAMN04488111_3430</name>
</gene>
<dbReference type="InterPro" id="IPR003961">
    <property type="entry name" value="FN3_dom"/>
</dbReference>
<dbReference type="SUPFAM" id="SSF69304">
    <property type="entry name" value="Tricorn protease N-terminal domain"/>
    <property type="match status" value="1"/>
</dbReference>
<accession>A0A238ZNY8</accession>
<dbReference type="InterPro" id="IPR011042">
    <property type="entry name" value="6-blade_b-propeller_TolB-like"/>
</dbReference>
<dbReference type="Gene3D" id="2.60.40.1120">
    <property type="entry name" value="Carboxypeptidase-like, regulatory domain"/>
    <property type="match status" value="1"/>
</dbReference>
<keyword evidence="3" id="KW-1185">Reference proteome</keyword>
<keyword evidence="2" id="KW-0121">Carboxypeptidase</keyword>
<dbReference type="EMBL" id="FZNX01000007">
    <property type="protein sequence ID" value="SNR84424.1"/>
    <property type="molecule type" value="Genomic_DNA"/>
</dbReference>
<dbReference type="OrthoDB" id="9815657at2"/>
<evidence type="ECO:0000259" key="1">
    <source>
        <dbReference type="PROSITE" id="PS50853"/>
    </source>
</evidence>
<dbReference type="Gene3D" id="2.120.10.30">
    <property type="entry name" value="TolB, C-terminal domain"/>
    <property type="match status" value="1"/>
</dbReference>
<dbReference type="GO" id="GO:0004180">
    <property type="term" value="F:carboxypeptidase activity"/>
    <property type="evidence" value="ECO:0007669"/>
    <property type="project" value="UniProtKB-KW"/>
</dbReference>
<dbReference type="Pfam" id="PF13620">
    <property type="entry name" value="CarboxypepD_reg"/>
    <property type="match status" value="1"/>
</dbReference>
<keyword evidence="2" id="KW-0378">Hydrolase</keyword>
<keyword evidence="2" id="KW-0645">Protease</keyword>
<name>A0A238ZNY8_9FLAO</name>
<dbReference type="AlphaFoldDB" id="A0A238ZNY8"/>
<dbReference type="SUPFAM" id="SSF49464">
    <property type="entry name" value="Carboxypeptidase regulatory domain-like"/>
    <property type="match status" value="1"/>
</dbReference>
<dbReference type="RefSeq" id="WP_089379674.1">
    <property type="nucleotide sequence ID" value="NZ_FZNX01000007.1"/>
</dbReference>
<dbReference type="Gene3D" id="2.60.40.10">
    <property type="entry name" value="Immunoglobulins"/>
    <property type="match status" value="1"/>
</dbReference>
<organism evidence="2 3">
    <name type="scientific">Lutibacter flavus</name>
    <dbReference type="NCBI Taxonomy" id="691689"/>
    <lineage>
        <taxon>Bacteria</taxon>
        <taxon>Pseudomonadati</taxon>
        <taxon>Bacteroidota</taxon>
        <taxon>Flavobacteriia</taxon>
        <taxon>Flavobacteriales</taxon>
        <taxon>Flavobacteriaceae</taxon>
        <taxon>Lutibacter</taxon>
    </lineage>
</organism>
<reference evidence="3" key="1">
    <citation type="submission" date="2017-06" db="EMBL/GenBank/DDBJ databases">
        <authorList>
            <person name="Varghese N."/>
            <person name="Submissions S."/>
        </authorList>
    </citation>
    <scope>NUCLEOTIDE SEQUENCE [LARGE SCALE GENOMIC DNA]</scope>
    <source>
        <strain evidence="3">DSM 27993</strain>
    </source>
</reference>
<dbReference type="PROSITE" id="PS50853">
    <property type="entry name" value="FN3"/>
    <property type="match status" value="1"/>
</dbReference>
<dbReference type="Proteomes" id="UP000198412">
    <property type="component" value="Unassembled WGS sequence"/>
</dbReference>
<dbReference type="InterPro" id="IPR008969">
    <property type="entry name" value="CarboxyPept-like_regulatory"/>
</dbReference>
<dbReference type="InterPro" id="IPR036116">
    <property type="entry name" value="FN3_sf"/>
</dbReference>
<dbReference type="InterPro" id="IPR013783">
    <property type="entry name" value="Ig-like_fold"/>
</dbReference>
<sequence>MKKAINLILILALTFFINCSEDTAIFVGKGTITGRVVEAISFNPIENAKITLSPTSNTVFTDVDGYFLIENVEEGDYSVNAAKEDYLTSFEAATVTKDLEVNVIFELQDDNSLNKPPSTPILILPVDGTENTELSVELTWESVDPEVDSLFFRLEVKNDVNNTIIKVDSIMEMSYVLSDLKYGVKYFWQIAASDEINDDVLSAVNTFKTKSNPDNRYLYVKKGSNNNNIIYSSSFNSTDAVGENEVQLTTEDLNCWRPRKNQAANLIAFLRTYNNETHLFTMNQDGSDVKQVTSDVSVTGYNYNEIDYSWSSNGDRFIYPHYDRLYLINKDGSGLNEIYKTLDGSYITECDWSSDESMIALKTNDVTGYNASIFTINMSGTILKTILSNVNGAAGGLNISVDNKLLLYSHDISEFESPNNRQLDTHIFITSLITNTTTDLSSDKVSGTIDIDPRFSPNEAQVIFVNTSNDGISTKSIYRMNSETASDAQLERTELFVDAFMPDWE</sequence>
<protein>
    <submittedName>
        <fullName evidence="2">Carboxypeptidase regulatory-like domain-containing protein</fullName>
    </submittedName>
</protein>
<feature type="domain" description="Fibronectin type-III" evidence="1">
    <location>
        <begin position="116"/>
        <end position="212"/>
    </location>
</feature>